<dbReference type="InterPro" id="IPR051465">
    <property type="entry name" value="Cell_Envelope_Struct_Comp"/>
</dbReference>
<evidence type="ECO:0000313" key="2">
    <source>
        <dbReference type="EMBL" id="MBW7453549.1"/>
    </source>
</evidence>
<accession>A0ABS7BY26</accession>
<protein>
    <submittedName>
        <fullName evidence="2">S-layer homology domain-containing protein</fullName>
    </submittedName>
</protein>
<evidence type="ECO:0000259" key="1">
    <source>
        <dbReference type="PROSITE" id="PS51272"/>
    </source>
</evidence>
<dbReference type="PANTHER" id="PTHR43308:SF5">
    <property type="entry name" value="S-LAYER PROTEIN _ PEPTIDOGLYCAN ENDO-BETA-N-ACETYLGLUCOSAMINIDASE"/>
    <property type="match status" value="1"/>
</dbReference>
<dbReference type="EMBL" id="JAHZIK010000087">
    <property type="protein sequence ID" value="MBW7453549.1"/>
    <property type="molecule type" value="Genomic_DNA"/>
</dbReference>
<evidence type="ECO:0000313" key="3">
    <source>
        <dbReference type="Proteomes" id="UP001519887"/>
    </source>
</evidence>
<name>A0ABS7BY26_9BACL</name>
<dbReference type="PROSITE" id="PS51272">
    <property type="entry name" value="SLH"/>
    <property type="match status" value="2"/>
</dbReference>
<keyword evidence="3" id="KW-1185">Reference proteome</keyword>
<sequence>MTGQLAGFVLRFILQNDDVTSDSDLVQRVVQFPDAPVGRREEPQGEKIGQRYFDKPVVLTVVIEPSSLQPNQQPAIFCFDETKRTWIEAGGKVTGNEISAELDDVAKFAVFVVDNEKVKPTLETDFSDIAGNWAESNIKYASSIGLVKGYADGIFKPGKTATRAEFAVMLMNALKLPQADGEPAFTDRAQIGSWAREEVAQALGAGIIKGYMDGSFRPNVEIARTERVYCGSLLHQRYPNSKIQTASSISDKR</sequence>
<dbReference type="PANTHER" id="PTHR43308">
    <property type="entry name" value="OUTER MEMBRANE PROTEIN ALPHA-RELATED"/>
    <property type="match status" value="1"/>
</dbReference>
<proteinExistence type="predicted"/>
<gene>
    <name evidence="2" type="ORF">K0U00_05790</name>
</gene>
<organism evidence="2 3">
    <name type="scientific">Paenibacillus sepulcri</name>
    <dbReference type="NCBI Taxonomy" id="359917"/>
    <lineage>
        <taxon>Bacteria</taxon>
        <taxon>Bacillati</taxon>
        <taxon>Bacillota</taxon>
        <taxon>Bacilli</taxon>
        <taxon>Bacillales</taxon>
        <taxon>Paenibacillaceae</taxon>
        <taxon>Paenibacillus</taxon>
    </lineage>
</organism>
<dbReference type="InterPro" id="IPR001119">
    <property type="entry name" value="SLH_dom"/>
</dbReference>
<reference evidence="2 3" key="1">
    <citation type="submission" date="2021-07" db="EMBL/GenBank/DDBJ databases">
        <title>Paenibacillus radiodurans sp. nov., isolated from the southeastern edge of Tengger Desert.</title>
        <authorList>
            <person name="Zhang G."/>
        </authorList>
    </citation>
    <scope>NUCLEOTIDE SEQUENCE [LARGE SCALE GENOMIC DNA]</scope>
    <source>
        <strain evidence="2 3">CCM 7311</strain>
    </source>
</reference>
<feature type="domain" description="SLH" evidence="1">
    <location>
        <begin position="121"/>
        <end position="184"/>
    </location>
</feature>
<dbReference type="Pfam" id="PF00395">
    <property type="entry name" value="SLH"/>
    <property type="match status" value="2"/>
</dbReference>
<dbReference type="RefSeq" id="WP_379114387.1">
    <property type="nucleotide sequence ID" value="NZ_JBHLVU010000039.1"/>
</dbReference>
<feature type="domain" description="SLH" evidence="1">
    <location>
        <begin position="185"/>
        <end position="245"/>
    </location>
</feature>
<dbReference type="Proteomes" id="UP001519887">
    <property type="component" value="Unassembled WGS sequence"/>
</dbReference>
<comment type="caution">
    <text evidence="2">The sequence shown here is derived from an EMBL/GenBank/DDBJ whole genome shotgun (WGS) entry which is preliminary data.</text>
</comment>